<dbReference type="Proteomes" id="UP000297737">
    <property type="component" value="Unassembled WGS sequence"/>
</dbReference>
<protein>
    <recommendedName>
        <fullName evidence="1">BLUF domain-containing protein</fullName>
    </recommendedName>
</protein>
<feature type="domain" description="BLUF" evidence="1">
    <location>
        <begin position="39"/>
        <end position="132"/>
    </location>
</feature>
<evidence type="ECO:0000313" key="2">
    <source>
        <dbReference type="EMBL" id="TFU03311.1"/>
    </source>
</evidence>
<dbReference type="PROSITE" id="PS50925">
    <property type="entry name" value="BLUF"/>
    <property type="match status" value="1"/>
</dbReference>
<comment type="caution">
    <text evidence="2">The sequence shown here is derived from an EMBL/GenBank/DDBJ whole genome shotgun (WGS) entry which is preliminary data.</text>
</comment>
<evidence type="ECO:0000259" key="1">
    <source>
        <dbReference type="PROSITE" id="PS50925"/>
    </source>
</evidence>
<keyword evidence="3" id="KW-1185">Reference proteome</keyword>
<dbReference type="OrthoDB" id="196105at2"/>
<dbReference type="GO" id="GO:0009882">
    <property type="term" value="F:blue light photoreceptor activity"/>
    <property type="evidence" value="ECO:0007669"/>
    <property type="project" value="InterPro"/>
</dbReference>
<gene>
    <name evidence="2" type="ORF">EUV02_08995</name>
</gene>
<dbReference type="SMART" id="SM01034">
    <property type="entry name" value="BLUF"/>
    <property type="match status" value="1"/>
</dbReference>
<dbReference type="RefSeq" id="WP_135245903.1">
    <property type="nucleotide sequence ID" value="NZ_SIHO01000002.1"/>
</dbReference>
<dbReference type="GO" id="GO:0071949">
    <property type="term" value="F:FAD binding"/>
    <property type="evidence" value="ECO:0007669"/>
    <property type="project" value="InterPro"/>
</dbReference>
<dbReference type="InterPro" id="IPR036046">
    <property type="entry name" value="Acylphosphatase-like_dom_sf"/>
</dbReference>
<proteinExistence type="predicted"/>
<sequence>MATTCIGCLIERRGQRTADCDRDRGRNCAATADSTGWRFYQILYLGEHGLADDTLECCIDDIRAETAARARAFRLTGGLMLTKRGFAQLLEGPRADVENCLAALRSDPRHANGLLLEEGEVGARQFDGWSTSYAGPASFVGRMTFRAITASAFGARGEINRLVRLMVEADVRDSGDIDALALDAGDHAFTAA</sequence>
<dbReference type="AlphaFoldDB" id="A0A4Y9ENG3"/>
<dbReference type="SUPFAM" id="SSF54975">
    <property type="entry name" value="Acylphosphatase/BLUF domain-like"/>
    <property type="match status" value="1"/>
</dbReference>
<dbReference type="Gene3D" id="3.30.70.100">
    <property type="match status" value="1"/>
</dbReference>
<accession>A0A4Y9ENG3</accession>
<evidence type="ECO:0000313" key="3">
    <source>
        <dbReference type="Proteomes" id="UP000297737"/>
    </source>
</evidence>
<dbReference type="Pfam" id="PF04940">
    <property type="entry name" value="BLUF"/>
    <property type="match status" value="1"/>
</dbReference>
<name>A0A4Y9ENG3_9SPHN</name>
<reference evidence="2 3" key="1">
    <citation type="submission" date="2019-02" db="EMBL/GenBank/DDBJ databases">
        <title>Polymorphobacter sp. isolated from the lake at the Tibet of China.</title>
        <authorList>
            <person name="Li A."/>
        </authorList>
    </citation>
    <scope>NUCLEOTIDE SEQUENCE [LARGE SCALE GENOMIC DNA]</scope>
    <source>
        <strain evidence="2 3">DJ1R-1</strain>
    </source>
</reference>
<organism evidence="2 3">
    <name type="scientific">Glacieibacterium arshaanense</name>
    <dbReference type="NCBI Taxonomy" id="2511025"/>
    <lineage>
        <taxon>Bacteria</taxon>
        <taxon>Pseudomonadati</taxon>
        <taxon>Pseudomonadota</taxon>
        <taxon>Alphaproteobacteria</taxon>
        <taxon>Sphingomonadales</taxon>
        <taxon>Sphingosinicellaceae</taxon>
        <taxon>Glacieibacterium</taxon>
    </lineage>
</organism>
<dbReference type="EMBL" id="SIHO01000002">
    <property type="protein sequence ID" value="TFU03311.1"/>
    <property type="molecule type" value="Genomic_DNA"/>
</dbReference>
<dbReference type="InterPro" id="IPR007024">
    <property type="entry name" value="BLUF_domain"/>
</dbReference>